<protein>
    <submittedName>
        <fullName evidence="2">Uncharacterized protein</fullName>
    </submittedName>
</protein>
<sequence>MNRWKAAKLVPAVSLALLAAGCAEDPEIPDTEEPAERTVETDLAQSSITYDGEEYVFDRIVPVEDIDQEQLVETGEVTDEEDNTLIGAEILSYEADGSLFIVDDTGPVDEWLKYTAE</sequence>
<proteinExistence type="predicted"/>
<reference evidence="2 3" key="1">
    <citation type="submission" date="2017-02" db="EMBL/GenBank/DDBJ databases">
        <title>The complete genomic sequence of a novel cold adapted crude oil-degrading bacterium Planococcus qaidamina Y42.</title>
        <authorList>
            <person name="Yang R."/>
        </authorList>
    </citation>
    <scope>NUCLEOTIDE SEQUENCE [LARGE SCALE GENOMIC DNA]</scope>
    <source>
        <strain evidence="2 3">Y42</strain>
    </source>
</reference>
<keyword evidence="1" id="KW-0732">Signal</keyword>
<dbReference type="EMBL" id="CP019640">
    <property type="protein sequence ID" value="AQQ52319.1"/>
    <property type="molecule type" value="Genomic_DNA"/>
</dbReference>
<organism evidence="2 3">
    <name type="scientific">Planococcus lenghuensis</name>
    <dbReference type="NCBI Taxonomy" id="2213202"/>
    <lineage>
        <taxon>Bacteria</taxon>
        <taxon>Bacillati</taxon>
        <taxon>Bacillota</taxon>
        <taxon>Bacilli</taxon>
        <taxon>Bacillales</taxon>
        <taxon>Caryophanaceae</taxon>
        <taxon>Planococcus</taxon>
    </lineage>
</organism>
<accession>A0A1Q2KVU9</accession>
<dbReference type="RefSeq" id="WP_077588199.1">
    <property type="nucleotide sequence ID" value="NZ_CP019640.1"/>
</dbReference>
<feature type="chain" id="PRO_5039729012" evidence="1">
    <location>
        <begin position="20"/>
        <end position="117"/>
    </location>
</feature>
<evidence type="ECO:0000256" key="1">
    <source>
        <dbReference type="SAM" id="SignalP"/>
    </source>
</evidence>
<dbReference type="KEGG" id="pmar:B0X71_03810"/>
<dbReference type="OrthoDB" id="2662747at2"/>
<gene>
    <name evidence="2" type="ORF">B0X71_03810</name>
</gene>
<evidence type="ECO:0000313" key="2">
    <source>
        <dbReference type="EMBL" id="AQQ52319.1"/>
    </source>
</evidence>
<dbReference type="AlphaFoldDB" id="A0A1Q2KVU9"/>
<name>A0A1Q2KVU9_9BACL</name>
<dbReference type="Proteomes" id="UP000188184">
    <property type="component" value="Chromosome"/>
</dbReference>
<evidence type="ECO:0000313" key="3">
    <source>
        <dbReference type="Proteomes" id="UP000188184"/>
    </source>
</evidence>
<keyword evidence="3" id="KW-1185">Reference proteome</keyword>
<dbReference type="PROSITE" id="PS51257">
    <property type="entry name" value="PROKAR_LIPOPROTEIN"/>
    <property type="match status" value="1"/>
</dbReference>
<feature type="signal peptide" evidence="1">
    <location>
        <begin position="1"/>
        <end position="19"/>
    </location>
</feature>